<dbReference type="AlphaFoldDB" id="A0A0F9DFP1"/>
<reference evidence="1" key="1">
    <citation type="journal article" date="2015" name="Nature">
        <title>Complex archaea that bridge the gap between prokaryotes and eukaryotes.</title>
        <authorList>
            <person name="Spang A."/>
            <person name="Saw J.H."/>
            <person name="Jorgensen S.L."/>
            <person name="Zaremba-Niedzwiedzka K."/>
            <person name="Martijn J."/>
            <person name="Lind A.E."/>
            <person name="van Eijk R."/>
            <person name="Schleper C."/>
            <person name="Guy L."/>
            <person name="Ettema T.J."/>
        </authorList>
    </citation>
    <scope>NUCLEOTIDE SEQUENCE</scope>
</reference>
<gene>
    <name evidence="1" type="ORF">LCGC14_2494030</name>
</gene>
<comment type="caution">
    <text evidence="1">The sequence shown here is derived from an EMBL/GenBank/DDBJ whole genome shotgun (WGS) entry which is preliminary data.</text>
</comment>
<accession>A0A0F9DFP1</accession>
<protein>
    <submittedName>
        <fullName evidence="1">Uncharacterized protein</fullName>
    </submittedName>
</protein>
<organism evidence="1">
    <name type="scientific">marine sediment metagenome</name>
    <dbReference type="NCBI Taxonomy" id="412755"/>
    <lineage>
        <taxon>unclassified sequences</taxon>
        <taxon>metagenomes</taxon>
        <taxon>ecological metagenomes</taxon>
    </lineage>
</organism>
<proteinExistence type="predicted"/>
<evidence type="ECO:0000313" key="1">
    <source>
        <dbReference type="EMBL" id="KKL16591.1"/>
    </source>
</evidence>
<name>A0A0F9DFP1_9ZZZZ</name>
<sequence>MTKRAKMRPANGVQCLDAAGADDGCPPEVDRVFRGVQSLFVRVLRAGKHGWEHRSLGKLAPNIEYD</sequence>
<dbReference type="EMBL" id="LAZR01039601">
    <property type="protein sequence ID" value="KKL16591.1"/>
    <property type="molecule type" value="Genomic_DNA"/>
</dbReference>